<evidence type="ECO:0000256" key="15">
    <source>
        <dbReference type="ARBA" id="ARBA00022771"/>
    </source>
</evidence>
<evidence type="ECO:0000256" key="14">
    <source>
        <dbReference type="ARBA" id="ARBA00022741"/>
    </source>
</evidence>
<dbReference type="FunFam" id="2.30.29.30:FF:000308">
    <property type="entry name" value="Rho-associated protein kinase 1"/>
    <property type="match status" value="1"/>
</dbReference>
<dbReference type="InterPro" id="IPR057529">
    <property type="entry name" value="MRCK/ROCK_PH"/>
</dbReference>
<dbReference type="Pfam" id="PF25346">
    <property type="entry name" value="PH_MRCK"/>
    <property type="match status" value="1"/>
</dbReference>
<evidence type="ECO:0000256" key="1">
    <source>
        <dbReference type="ARBA" id="ARBA00001946"/>
    </source>
</evidence>
<feature type="domain" description="PH" evidence="32">
    <location>
        <begin position="1096"/>
        <end position="1290"/>
    </location>
</feature>
<organism evidence="37 38">
    <name type="scientific">Allacma fusca</name>
    <dbReference type="NCBI Taxonomy" id="39272"/>
    <lineage>
        <taxon>Eukaryota</taxon>
        <taxon>Metazoa</taxon>
        <taxon>Ecdysozoa</taxon>
        <taxon>Arthropoda</taxon>
        <taxon>Hexapoda</taxon>
        <taxon>Collembola</taxon>
        <taxon>Symphypleona</taxon>
        <taxon>Sminthuridae</taxon>
        <taxon>Allacma</taxon>
    </lineage>
</organism>
<dbReference type="SMART" id="SM00109">
    <property type="entry name" value="C1"/>
    <property type="match status" value="1"/>
</dbReference>
<keyword evidence="14 29" id="KW-0547">Nucleotide-binding</keyword>
<dbReference type="Proteomes" id="UP000708208">
    <property type="component" value="Unassembled WGS sequence"/>
</dbReference>
<dbReference type="GO" id="GO:0030866">
    <property type="term" value="P:cortical actin cytoskeleton organization"/>
    <property type="evidence" value="ECO:0007669"/>
    <property type="project" value="TreeGrafter"/>
</dbReference>
<evidence type="ECO:0000256" key="18">
    <source>
        <dbReference type="ARBA" id="ARBA00022840"/>
    </source>
</evidence>
<dbReference type="InterPro" id="IPR017441">
    <property type="entry name" value="Protein_kinase_ATP_BS"/>
</dbReference>
<dbReference type="InterPro" id="IPR050839">
    <property type="entry name" value="Rho-assoc_Ser/Thr_Kinase"/>
</dbReference>
<evidence type="ECO:0000313" key="37">
    <source>
        <dbReference type="EMBL" id="CAG7664509.1"/>
    </source>
</evidence>
<dbReference type="SMART" id="SM00233">
    <property type="entry name" value="PH"/>
    <property type="match status" value="1"/>
</dbReference>
<feature type="domain" description="Protein kinase" evidence="33">
    <location>
        <begin position="80"/>
        <end position="342"/>
    </location>
</feature>
<evidence type="ECO:0000259" key="34">
    <source>
        <dbReference type="PROSITE" id="PS50081"/>
    </source>
</evidence>
<gene>
    <name evidence="37" type="ORF">AFUS01_LOCUS1566</name>
</gene>
<dbReference type="PROSITE" id="PS00107">
    <property type="entry name" value="PROTEIN_KINASE_ATP"/>
    <property type="match status" value="1"/>
</dbReference>
<feature type="compositionally biased region" description="Acidic residues" evidence="31">
    <location>
        <begin position="366"/>
        <end position="385"/>
    </location>
</feature>
<dbReference type="PROSITE" id="PS51285">
    <property type="entry name" value="AGC_KINASE_CTER"/>
    <property type="match status" value="1"/>
</dbReference>
<dbReference type="InterPro" id="IPR001849">
    <property type="entry name" value="PH_domain"/>
</dbReference>
<evidence type="ECO:0000256" key="2">
    <source>
        <dbReference type="ARBA" id="ARBA00004184"/>
    </source>
</evidence>
<evidence type="ECO:0000256" key="31">
    <source>
        <dbReference type="SAM" id="MobiDB-lite"/>
    </source>
</evidence>
<comment type="function">
    <text evidence="23">Negatively regulates mel-11 to relieve the inhibition of mlc-4, allowing contraction of the circumferentially oriented microfilaments in epidermal cells and thereby regulating myosin II contractility during spermathecal contraction, cleavage furrow contraction in early embryos, and embryonic elongation and morphogenesis. Required for P-cell migration. May also play a role in oocyte cellularization.</text>
</comment>
<dbReference type="PROSITE" id="PS50081">
    <property type="entry name" value="ZF_DAG_PE_2"/>
    <property type="match status" value="1"/>
</dbReference>
<keyword evidence="16" id="KW-0418">Kinase</keyword>
<feature type="compositionally biased region" description="Basic and acidic residues" evidence="31">
    <location>
        <begin position="1180"/>
        <end position="1196"/>
    </location>
</feature>
<evidence type="ECO:0000256" key="28">
    <source>
        <dbReference type="PROSITE-ProRule" id="PRU01206"/>
    </source>
</evidence>
<comment type="caution">
    <text evidence="37">The sequence shown here is derived from an EMBL/GenBank/DDBJ whole genome shotgun (WGS) entry which is preliminary data.</text>
</comment>
<dbReference type="FunFam" id="1.10.510.10:FF:000047">
    <property type="entry name" value="Rho-associated protein kinase 1"/>
    <property type="match status" value="1"/>
</dbReference>
<evidence type="ECO:0000313" key="38">
    <source>
        <dbReference type="Proteomes" id="UP000708208"/>
    </source>
</evidence>
<reference evidence="37" key="1">
    <citation type="submission" date="2021-06" db="EMBL/GenBank/DDBJ databases">
        <authorList>
            <person name="Hodson N. C."/>
            <person name="Mongue J. A."/>
            <person name="Jaron S. K."/>
        </authorList>
    </citation>
    <scope>NUCLEOTIDE SEQUENCE</scope>
</reference>
<dbReference type="InterPro" id="IPR008271">
    <property type="entry name" value="Ser/Thr_kinase_AS"/>
</dbReference>
<comment type="subcellular location">
    <subcellularLocation>
        <location evidence="3">Cell membrane</location>
    </subcellularLocation>
    <subcellularLocation>
        <location evidence="5">Cleavage furrow</location>
    </subcellularLocation>
    <subcellularLocation>
        <location evidence="4">Cytoplasm</location>
        <location evidence="4">Cytoskeleton</location>
    </subcellularLocation>
    <subcellularLocation>
        <location evidence="2">Endomembrane system</location>
        <topology evidence="2">Peripheral membrane protein</topology>
    </subcellularLocation>
</comment>
<dbReference type="CDD" id="cd20813">
    <property type="entry name" value="C1_ROCK"/>
    <property type="match status" value="1"/>
</dbReference>
<evidence type="ECO:0000256" key="16">
    <source>
        <dbReference type="ARBA" id="ARBA00022777"/>
    </source>
</evidence>
<dbReference type="GO" id="GO:1901888">
    <property type="term" value="P:regulation of cell junction assembly"/>
    <property type="evidence" value="ECO:0007669"/>
    <property type="project" value="TreeGrafter"/>
</dbReference>
<evidence type="ECO:0000259" key="35">
    <source>
        <dbReference type="PROSITE" id="PS51285"/>
    </source>
</evidence>
<evidence type="ECO:0000256" key="20">
    <source>
        <dbReference type="ARBA" id="ARBA00023054"/>
    </source>
</evidence>
<dbReference type="InterPro" id="IPR000719">
    <property type="entry name" value="Prot_kinase_dom"/>
</dbReference>
<keyword evidence="15" id="KW-0863">Zinc-finger</keyword>
<name>A0A8J2J6X6_9HEXA</name>
<dbReference type="GO" id="GO:0012505">
    <property type="term" value="C:endomembrane system"/>
    <property type="evidence" value="ECO:0007669"/>
    <property type="project" value="UniProtKB-SubCell"/>
</dbReference>
<evidence type="ECO:0000259" key="32">
    <source>
        <dbReference type="PROSITE" id="PS50003"/>
    </source>
</evidence>
<feature type="binding site" evidence="29">
    <location>
        <position position="109"/>
    </location>
    <ligand>
        <name>ATP</name>
        <dbReference type="ChEBI" id="CHEBI:30616"/>
    </ligand>
</feature>
<dbReference type="PROSITE" id="PS51859">
    <property type="entry name" value="RHO_BD"/>
    <property type="match status" value="1"/>
</dbReference>
<feature type="region of interest" description="Disordered" evidence="31">
    <location>
        <begin position="744"/>
        <end position="765"/>
    </location>
</feature>
<dbReference type="GO" id="GO:0031032">
    <property type="term" value="P:actomyosin structure organization"/>
    <property type="evidence" value="ECO:0007669"/>
    <property type="project" value="TreeGrafter"/>
</dbReference>
<evidence type="ECO:0000256" key="25">
    <source>
        <dbReference type="ARBA" id="ARBA00068946"/>
    </source>
</evidence>
<evidence type="ECO:0000256" key="24">
    <source>
        <dbReference type="ARBA" id="ARBA00065158"/>
    </source>
</evidence>
<keyword evidence="9" id="KW-0963">Cytoplasm</keyword>
<dbReference type="FunFam" id="3.30.200.20:FF:000072">
    <property type="entry name" value="Rho-associated protein kinase 2"/>
    <property type="match status" value="1"/>
</dbReference>
<evidence type="ECO:0000256" key="26">
    <source>
        <dbReference type="ARBA" id="ARBA00079005"/>
    </source>
</evidence>
<dbReference type="GO" id="GO:0048598">
    <property type="term" value="P:embryonic morphogenesis"/>
    <property type="evidence" value="ECO:0007669"/>
    <property type="project" value="TreeGrafter"/>
</dbReference>
<evidence type="ECO:0000256" key="6">
    <source>
        <dbReference type="ARBA" id="ARBA00009903"/>
    </source>
</evidence>
<dbReference type="SMART" id="SM00133">
    <property type="entry name" value="S_TK_X"/>
    <property type="match status" value="1"/>
</dbReference>
<dbReference type="Pfam" id="PF08912">
    <property type="entry name" value="Rho_Binding"/>
    <property type="match status" value="1"/>
</dbReference>
<dbReference type="GO" id="GO:0005524">
    <property type="term" value="F:ATP binding"/>
    <property type="evidence" value="ECO:0007669"/>
    <property type="project" value="UniProtKB-UniRule"/>
</dbReference>
<keyword evidence="10" id="KW-0723">Serine/threonine-protein kinase</keyword>
<evidence type="ECO:0000259" key="36">
    <source>
        <dbReference type="PROSITE" id="PS51859"/>
    </source>
</evidence>
<evidence type="ECO:0000256" key="9">
    <source>
        <dbReference type="ARBA" id="ARBA00022490"/>
    </source>
</evidence>
<evidence type="ECO:0000256" key="23">
    <source>
        <dbReference type="ARBA" id="ARBA00053856"/>
    </source>
</evidence>
<feature type="compositionally biased region" description="Basic and acidic residues" evidence="31">
    <location>
        <begin position="744"/>
        <end position="755"/>
    </location>
</feature>
<evidence type="ECO:0000256" key="30">
    <source>
        <dbReference type="SAM" id="Coils"/>
    </source>
</evidence>
<dbReference type="CDD" id="cd01242">
    <property type="entry name" value="PH_ROCK"/>
    <property type="match status" value="1"/>
</dbReference>
<dbReference type="PROSITE" id="PS50011">
    <property type="entry name" value="PROTEIN_KINASE_DOM"/>
    <property type="match status" value="1"/>
</dbReference>
<dbReference type="GO" id="GO:0031267">
    <property type="term" value="F:small GTPase binding"/>
    <property type="evidence" value="ECO:0007669"/>
    <property type="project" value="InterPro"/>
</dbReference>
<dbReference type="InterPro" id="IPR000961">
    <property type="entry name" value="AGC-kinase_C"/>
</dbReference>
<keyword evidence="18 29" id="KW-0067">ATP-binding</keyword>
<evidence type="ECO:0000256" key="27">
    <source>
        <dbReference type="ARBA" id="ARBA00082807"/>
    </source>
</evidence>
<evidence type="ECO:0000256" key="3">
    <source>
        <dbReference type="ARBA" id="ARBA00004236"/>
    </source>
</evidence>
<evidence type="ECO:0000256" key="7">
    <source>
        <dbReference type="ARBA" id="ARBA00012513"/>
    </source>
</evidence>
<comment type="cofactor">
    <cofactor evidence="1">
        <name>Mg(2+)</name>
        <dbReference type="ChEBI" id="CHEBI:18420"/>
    </cofactor>
</comment>
<dbReference type="GO" id="GO:0005737">
    <property type="term" value="C:cytoplasm"/>
    <property type="evidence" value="ECO:0007669"/>
    <property type="project" value="TreeGrafter"/>
</dbReference>
<keyword evidence="21" id="KW-0472">Membrane</keyword>
<evidence type="ECO:0000256" key="12">
    <source>
        <dbReference type="ARBA" id="ARBA00022679"/>
    </source>
</evidence>
<dbReference type="InterPro" id="IPR015008">
    <property type="entry name" value="ROCK_Rho-bd_dom"/>
</dbReference>
<proteinExistence type="inferred from homology"/>
<feature type="coiled-coil region" evidence="30">
    <location>
        <begin position="1003"/>
        <end position="1076"/>
    </location>
</feature>
<evidence type="ECO:0000256" key="17">
    <source>
        <dbReference type="ARBA" id="ARBA00022833"/>
    </source>
</evidence>
<keyword evidence="12" id="KW-0808">Transferase</keyword>
<keyword evidence="20 28" id="KW-0175">Coiled coil</keyword>
<feature type="region of interest" description="Disordered" evidence="31">
    <location>
        <begin position="366"/>
        <end position="389"/>
    </location>
</feature>
<dbReference type="OrthoDB" id="2156623at2759"/>
<dbReference type="PANTHER" id="PTHR22988">
    <property type="entry name" value="MYOTONIC DYSTROPHY S/T KINASE-RELATED"/>
    <property type="match status" value="1"/>
</dbReference>
<dbReference type="CDD" id="cd05596">
    <property type="entry name" value="STKc_ROCK"/>
    <property type="match status" value="1"/>
</dbReference>
<dbReference type="PROSITE" id="PS00108">
    <property type="entry name" value="PROTEIN_KINASE_ST"/>
    <property type="match status" value="1"/>
</dbReference>
<keyword evidence="38" id="KW-1185">Reference proteome</keyword>
<dbReference type="GO" id="GO:0072518">
    <property type="term" value="F:Rho-dependent protein serine/threonine kinase activity"/>
    <property type="evidence" value="ECO:0007669"/>
    <property type="project" value="TreeGrafter"/>
</dbReference>
<evidence type="ECO:0000256" key="21">
    <source>
        <dbReference type="ARBA" id="ARBA00023136"/>
    </source>
</evidence>
<evidence type="ECO:0000256" key="5">
    <source>
        <dbReference type="ARBA" id="ARBA00004626"/>
    </source>
</evidence>
<dbReference type="SMART" id="SM00220">
    <property type="entry name" value="S_TKc"/>
    <property type="match status" value="1"/>
</dbReference>
<dbReference type="PROSITE" id="PS50003">
    <property type="entry name" value="PH_DOMAIN"/>
    <property type="match status" value="1"/>
</dbReference>
<keyword evidence="8" id="KW-1003">Cell membrane</keyword>
<accession>A0A8J2J6X6</accession>
<dbReference type="InterPro" id="IPR002219">
    <property type="entry name" value="PKC_DAG/PE"/>
</dbReference>
<feature type="region of interest" description="Disordered" evidence="31">
    <location>
        <begin position="1179"/>
        <end position="1198"/>
    </location>
</feature>
<feature type="coiled-coil region" evidence="30">
    <location>
        <begin position="446"/>
        <end position="638"/>
    </location>
</feature>
<feature type="domain" description="RhoBD" evidence="36">
    <location>
        <begin position="937"/>
        <end position="999"/>
    </location>
</feature>
<dbReference type="GO" id="GO:0032154">
    <property type="term" value="C:cleavage furrow"/>
    <property type="evidence" value="ECO:0007669"/>
    <property type="project" value="UniProtKB-SubCell"/>
</dbReference>
<evidence type="ECO:0000259" key="33">
    <source>
        <dbReference type="PROSITE" id="PS50011"/>
    </source>
</evidence>
<dbReference type="FunFam" id="1.20.5.730:FF:000001">
    <property type="entry name" value="rho-associated protein kinase 2"/>
    <property type="match status" value="1"/>
</dbReference>
<comment type="subunit">
    <text evidence="24">Interacts with rho-1.</text>
</comment>
<evidence type="ECO:0000256" key="19">
    <source>
        <dbReference type="ARBA" id="ARBA00022842"/>
    </source>
</evidence>
<keyword evidence="19" id="KW-0460">Magnesium</keyword>
<evidence type="ECO:0000256" key="13">
    <source>
        <dbReference type="ARBA" id="ARBA00022723"/>
    </source>
</evidence>
<protein>
    <recommendedName>
        <fullName evidence="25">Rho-associated protein kinase let-502</fullName>
        <ecNumber evidence="7">2.7.11.1</ecNumber>
    </recommendedName>
    <alternativeName>
        <fullName evidence="26">Lethal protein 502</fullName>
    </alternativeName>
    <alternativeName>
        <fullName evidence="27">Rho-binding kinase let-502</fullName>
    </alternativeName>
</protein>
<dbReference type="EC" id="2.7.11.1" evidence="7"/>
<keyword evidence="11" id="KW-0597">Phosphoprotein</keyword>
<feature type="region of interest" description="Disordered" evidence="31">
    <location>
        <begin position="1292"/>
        <end position="1314"/>
    </location>
</feature>
<evidence type="ECO:0000256" key="22">
    <source>
        <dbReference type="ARBA" id="ARBA00023212"/>
    </source>
</evidence>
<dbReference type="CDD" id="cd22250">
    <property type="entry name" value="ROCK_SBD"/>
    <property type="match status" value="1"/>
</dbReference>
<dbReference type="GO" id="GO:0000281">
    <property type="term" value="P:mitotic cytokinesis"/>
    <property type="evidence" value="ECO:0007669"/>
    <property type="project" value="TreeGrafter"/>
</dbReference>
<dbReference type="GO" id="GO:0007266">
    <property type="term" value="P:Rho protein signal transduction"/>
    <property type="evidence" value="ECO:0007669"/>
    <property type="project" value="UniProtKB-UniRule"/>
</dbReference>
<evidence type="ECO:0000256" key="8">
    <source>
        <dbReference type="ARBA" id="ARBA00022475"/>
    </source>
</evidence>
<feature type="domain" description="AGC-kinase C-terminal" evidence="35">
    <location>
        <begin position="343"/>
        <end position="413"/>
    </location>
</feature>
<dbReference type="PANTHER" id="PTHR22988:SF73">
    <property type="entry name" value="RHO-ASSOCIATED PROTEIN KINASE"/>
    <property type="match status" value="1"/>
</dbReference>
<evidence type="ECO:0000256" key="4">
    <source>
        <dbReference type="ARBA" id="ARBA00004245"/>
    </source>
</evidence>
<keyword evidence="13" id="KW-0479">Metal-binding</keyword>
<evidence type="ECO:0000256" key="10">
    <source>
        <dbReference type="ARBA" id="ARBA00022527"/>
    </source>
</evidence>
<dbReference type="Pfam" id="PF00069">
    <property type="entry name" value="Pkinase"/>
    <property type="match status" value="1"/>
</dbReference>
<feature type="domain" description="Phorbol-ester/DAG-type" evidence="34">
    <location>
        <begin position="1203"/>
        <end position="1256"/>
    </location>
</feature>
<evidence type="ECO:0000256" key="11">
    <source>
        <dbReference type="ARBA" id="ARBA00022553"/>
    </source>
</evidence>
<comment type="similarity">
    <text evidence="6">Belongs to the protein kinase superfamily. AGC Ser/Thr protein kinase family.</text>
</comment>
<dbReference type="GO" id="GO:0005856">
    <property type="term" value="C:cytoskeleton"/>
    <property type="evidence" value="ECO:0007669"/>
    <property type="project" value="UniProtKB-SubCell"/>
</dbReference>
<keyword evidence="22" id="KW-0206">Cytoskeleton</keyword>
<dbReference type="EMBL" id="CAJVCH010008734">
    <property type="protein sequence ID" value="CAG7664509.1"/>
    <property type="molecule type" value="Genomic_DNA"/>
</dbReference>
<sequence length="1314" mass="152206">MLASLIEDDDRRTRITKLEDTVTHPRSVLNVDCLLDTVQALVSDCDHPPLKRMKNIEAFLNRYDKNTEGVGKLRMRPEDFNLIKVIGRGAYGEVQLVRHKTTQKVFAMKLLSKFEMIKRSDSAFFWEERDIMAHANSEWIVQLHFAFQDTKYLYMVMDYMPGGDLVNLMSNYDVPEKWAKFYCAEVVLALDAIHSMGFVHRDVKPDNMLLDKDGHLKLADFGTCMRMNENGLVHSDTAVGTPDYISPEVLKSQGGEGVYGRECDWWSVGVFLYEMLVGDTPFYADSLVGTYGKIMDHKNALKFPDDAVISTDGKNLICGFLTDRNNRLGRNGIDEIKSHPFFVNDQWNFNNIRQCVPPVVPELSGDDDTSNFDDVEKDDSPEEDFPTPKTFAGNHLPFVGFTYSRDYQLCSSFKFIDSSSAVDGKVKKININENGDSKSHNSVSSMEEQDESLRLLRTQLESVTQREEALRLEASALERDKLLLTHELKEAQRKADVELEGKKNMENNLQDLRRKLEEEQNKRSREMTNNQQTNEKISILEKQLLEVNEKLKLESEQSTRLRKQVNEVTVVMTSKEQTLTEKVNHLQVQKDSLEMDLAKMNADLEKEESVRHQVAEMKIELENRTQMLQSELDTTRDREIRLLEDNKALLDKLVETEKSSTSLELQFKALSAKYEQEVKAIHSEMERRSPAVDNEDQVKTLQAKLNEEKSLRLRAENLGQETQRQLSMLTLDYRQVKSEQQKLEGQLRQETEKSKSLASQIEQEAQRRSQLQSDLNLQSSEISILKSKEKQLQREISEIREAKRSLEEDLQKIKAAKAVDDLQMKELQEQLDTEMHFSTLYKAQLTDLREDFEEKRRQNQELEEERNELARQLQMAIARADSESLAKSIAHETIAELEKEKTMKELEIKDLLARHKTELTNKDIVLNSFREKETDYKKSMEHLKREREEINEKFKSVQGDLEKTSGDELYKLKKQLTTEQLLKQQAVNKLAEIMNRKDLNPSKKSHAGDLRKKEREFRKLQQELTQEKEKFNQMTLKWQKDMQDLQASLNEDQQIRLKLQMELDSKDSEIEALTRKLCETASVSSNEGDGHIGGEDWRMEGWVSLPSKQNIRRHGWRKQYVVVSSRKIIFYNSDQEKQNPTRVLDLNKVFHVRSVTQGDVIRADAKEIPKIFQLLYAGEGEARKPEESPPEDKEKPGTLLHKGHELVAISFHMPTTCEACPKPLWHMFRPPPALECRRCRVKIHKEHYGEEVLVPCKVQYDPNTAKELLLLAPTEDDQKQWVSRLSKKIQKGGYKAVSQSRDRQKSATLPARNK</sequence>
<dbReference type="GO" id="GO:0008270">
    <property type="term" value="F:zinc ion binding"/>
    <property type="evidence" value="ECO:0007669"/>
    <property type="project" value="UniProtKB-KW"/>
</dbReference>
<evidence type="ECO:0000256" key="29">
    <source>
        <dbReference type="PROSITE-ProRule" id="PRU10141"/>
    </source>
</evidence>
<keyword evidence="17" id="KW-0862">Zinc</keyword>